<feature type="region of interest" description="Disordered" evidence="1">
    <location>
        <begin position="84"/>
        <end position="103"/>
    </location>
</feature>
<dbReference type="InterPro" id="IPR036770">
    <property type="entry name" value="Ankyrin_rpt-contain_sf"/>
</dbReference>
<name>A0A8J2S9E4_9STRA</name>
<sequence length="377" mass="41564">MLGEWHCAADLAAYFGCAPDDDDEQAEGSVEEVAVAPAAEPTKKTKPKKKRPSPRKAKRQVSKKDVARAAPERAVSFEELPKKVASIARPPSPPKAPTPRPGLFRQATMGLLSLGSSRTKQKKHFEDHAGQRALSGKYGLTVEEVHARLVEALPGESLAFTRRVVRDHGTNEMGRVSRSECDQLIADVVAKRRLKKKQSRVPVPAYFREKLKGLKRHNSIPLERHENASIKLDRAALMRPLAAPYFVEWRDVIQPEINRDDLDAMFANLTDANLVRPDPLTKNTVLMYAAQTGNAVLARELLARAAVRDIVGAKNLQGVTALDYAVARGDAVVTDLISTYSKAHLDEDNIDDYLLGEHAVRGYRASRSASCAARRSK</sequence>
<protein>
    <submittedName>
        <fullName evidence="2">Uncharacterized protein</fullName>
    </submittedName>
</protein>
<accession>A0A8J2S9E4</accession>
<keyword evidence="3" id="KW-1185">Reference proteome</keyword>
<feature type="compositionally biased region" description="Basic and acidic residues" evidence="1">
    <location>
        <begin position="62"/>
        <end position="75"/>
    </location>
</feature>
<feature type="compositionally biased region" description="Low complexity" evidence="1">
    <location>
        <begin position="31"/>
        <end position="40"/>
    </location>
</feature>
<proteinExistence type="predicted"/>
<reference evidence="2" key="1">
    <citation type="submission" date="2021-11" db="EMBL/GenBank/DDBJ databases">
        <authorList>
            <consortium name="Genoscope - CEA"/>
            <person name="William W."/>
        </authorList>
    </citation>
    <scope>NUCLEOTIDE SEQUENCE</scope>
</reference>
<dbReference type="EMBL" id="CAKKNE010000001">
    <property type="protein sequence ID" value="CAH0365781.1"/>
    <property type="molecule type" value="Genomic_DNA"/>
</dbReference>
<comment type="caution">
    <text evidence="2">The sequence shown here is derived from an EMBL/GenBank/DDBJ whole genome shotgun (WGS) entry which is preliminary data.</text>
</comment>
<dbReference type="SUPFAM" id="SSF48403">
    <property type="entry name" value="Ankyrin repeat"/>
    <property type="match status" value="1"/>
</dbReference>
<feature type="compositionally biased region" description="Acidic residues" evidence="1">
    <location>
        <begin position="19"/>
        <end position="30"/>
    </location>
</feature>
<evidence type="ECO:0000256" key="1">
    <source>
        <dbReference type="SAM" id="MobiDB-lite"/>
    </source>
</evidence>
<dbReference type="InterPro" id="IPR002110">
    <property type="entry name" value="Ankyrin_rpt"/>
</dbReference>
<evidence type="ECO:0000313" key="2">
    <source>
        <dbReference type="EMBL" id="CAH0365781.1"/>
    </source>
</evidence>
<organism evidence="2 3">
    <name type="scientific">Pelagomonas calceolata</name>
    <dbReference type="NCBI Taxonomy" id="35677"/>
    <lineage>
        <taxon>Eukaryota</taxon>
        <taxon>Sar</taxon>
        <taxon>Stramenopiles</taxon>
        <taxon>Ochrophyta</taxon>
        <taxon>Pelagophyceae</taxon>
        <taxon>Pelagomonadales</taxon>
        <taxon>Pelagomonadaceae</taxon>
        <taxon>Pelagomonas</taxon>
    </lineage>
</organism>
<feature type="region of interest" description="Disordered" evidence="1">
    <location>
        <begin position="18"/>
        <end position="75"/>
    </location>
</feature>
<evidence type="ECO:0000313" key="3">
    <source>
        <dbReference type="Proteomes" id="UP000789595"/>
    </source>
</evidence>
<feature type="compositionally biased region" description="Pro residues" evidence="1">
    <location>
        <begin position="90"/>
        <end position="100"/>
    </location>
</feature>
<dbReference type="Pfam" id="PF12796">
    <property type="entry name" value="Ank_2"/>
    <property type="match status" value="1"/>
</dbReference>
<dbReference type="AlphaFoldDB" id="A0A8J2S9E4"/>
<feature type="compositionally biased region" description="Basic residues" evidence="1">
    <location>
        <begin position="44"/>
        <end position="61"/>
    </location>
</feature>
<gene>
    <name evidence="2" type="ORF">PECAL_1P22370</name>
</gene>
<dbReference type="Gene3D" id="1.25.40.20">
    <property type="entry name" value="Ankyrin repeat-containing domain"/>
    <property type="match status" value="1"/>
</dbReference>
<dbReference type="Proteomes" id="UP000789595">
    <property type="component" value="Unassembled WGS sequence"/>
</dbReference>